<proteinExistence type="predicted"/>
<organism evidence="1 2">
    <name type="scientific">Dialister invisus</name>
    <dbReference type="NCBI Taxonomy" id="218538"/>
    <lineage>
        <taxon>Bacteria</taxon>
        <taxon>Bacillati</taxon>
        <taxon>Bacillota</taxon>
        <taxon>Negativicutes</taxon>
        <taxon>Veillonellales</taxon>
        <taxon>Veillonellaceae</taxon>
        <taxon>Dialister</taxon>
    </lineage>
</organism>
<reference evidence="1" key="1">
    <citation type="submission" date="2020-04" db="EMBL/GenBank/DDBJ databases">
        <title>Deep metagenomics examines the oral microbiome during advanced dental caries in children, revealing novel taxa and co-occurrences with host molecules.</title>
        <authorList>
            <person name="Baker J.L."/>
            <person name="Morton J.T."/>
            <person name="Dinis M."/>
            <person name="Alvarez R."/>
            <person name="Tran N.C."/>
            <person name="Knight R."/>
            <person name="Edlund A."/>
        </authorList>
    </citation>
    <scope>NUCLEOTIDE SEQUENCE</scope>
    <source>
        <strain evidence="1">JCVI_32_bin.14</strain>
    </source>
</reference>
<dbReference type="AlphaFoldDB" id="A0A930B5K4"/>
<evidence type="ECO:0000313" key="2">
    <source>
        <dbReference type="Proteomes" id="UP000757890"/>
    </source>
</evidence>
<accession>A0A930B5K4</accession>
<evidence type="ECO:0000313" key="1">
    <source>
        <dbReference type="EMBL" id="MBF1128471.1"/>
    </source>
</evidence>
<protein>
    <submittedName>
        <fullName evidence="1">Uncharacterized protein</fullName>
    </submittedName>
</protein>
<sequence length="127" mass="14778">MEDIMTEELNQDPYHIDLMRTLWENTYRGTVFDYKEQYVATIRLILSIPLDRSEVPENAPKVNPSVIVLIEDTILSPLEVVEFEQIMSKIITKKVSSEYFQPDRIMYFYPSPSDGAETANRNVDNVN</sequence>
<comment type="caution">
    <text evidence="1">The sequence shown here is derived from an EMBL/GenBank/DDBJ whole genome shotgun (WGS) entry which is preliminary data.</text>
</comment>
<dbReference type="Proteomes" id="UP000757890">
    <property type="component" value="Unassembled WGS sequence"/>
</dbReference>
<name>A0A930B5K4_9FIRM</name>
<dbReference type="EMBL" id="JABZMK010000001">
    <property type="protein sequence ID" value="MBF1128471.1"/>
    <property type="molecule type" value="Genomic_DNA"/>
</dbReference>
<gene>
    <name evidence="1" type="ORF">HXL70_00230</name>
</gene>